<protein>
    <recommendedName>
        <fullName evidence="8">DUF3899 domain-containing protein</fullName>
    </recommendedName>
</protein>
<dbReference type="Proteomes" id="UP000326302">
    <property type="component" value="Unassembled WGS sequence"/>
</dbReference>
<feature type="transmembrane region" description="Helical" evidence="1">
    <location>
        <begin position="108"/>
        <end position="129"/>
    </location>
</feature>
<feature type="transmembrane region" description="Helical" evidence="1">
    <location>
        <begin position="39"/>
        <end position="59"/>
    </location>
</feature>
<accession>A0A5N5U9M7</accession>
<name>A0A5N5UG84_9EURY</name>
<dbReference type="Proteomes" id="UP000326865">
    <property type="component" value="Unassembled WGS sequence"/>
</dbReference>
<evidence type="ECO:0000313" key="4">
    <source>
        <dbReference type="EMBL" id="KAB7517711.1"/>
    </source>
</evidence>
<evidence type="ECO:0008006" key="8">
    <source>
        <dbReference type="Google" id="ProtNLM"/>
    </source>
</evidence>
<keyword evidence="1" id="KW-0472">Membrane</keyword>
<organism evidence="4 5">
    <name type="scientific">Halosegnis rubeus</name>
    <dbReference type="NCBI Taxonomy" id="2212850"/>
    <lineage>
        <taxon>Archaea</taxon>
        <taxon>Methanobacteriati</taxon>
        <taxon>Methanobacteriota</taxon>
        <taxon>Stenosarchaea group</taxon>
        <taxon>Halobacteria</taxon>
        <taxon>Halobacteriales</taxon>
        <taxon>Natronomonadaceae</taxon>
        <taxon>Halosegnis</taxon>
    </lineage>
</organism>
<dbReference type="RefSeq" id="WP_152120249.1">
    <property type="nucleotide sequence ID" value="NZ_QJOW01000003.1"/>
</dbReference>
<dbReference type="EMBL" id="QMDY01000004">
    <property type="protein sequence ID" value="KAB7517711.1"/>
    <property type="molecule type" value="Genomic_DNA"/>
</dbReference>
<keyword evidence="7" id="KW-1185">Reference proteome</keyword>
<evidence type="ECO:0000313" key="5">
    <source>
        <dbReference type="Proteomes" id="UP000326207"/>
    </source>
</evidence>
<accession>A0A5N5UG84</accession>
<sequence>MRNRWLRLVEFAVWVAAVTAVVVAVAAVPSFLLGTGLLTLKYVLFVVGVLLFGFGSIAIQPKRPRRDSELVTTESADEYDFEARLQDLPPLAGRRLPFNDRIGRDAKLFAVGLAVLAVSALLEYGFGVVR</sequence>
<accession>A0A5N5UF50</accession>
<dbReference type="InterPro" id="IPR055977">
    <property type="entry name" value="DUF7555"/>
</dbReference>
<evidence type="ECO:0000313" key="2">
    <source>
        <dbReference type="EMBL" id="KAB7515247.1"/>
    </source>
</evidence>
<comment type="caution">
    <text evidence="4">The sequence shown here is derived from an EMBL/GenBank/DDBJ whole genome shotgun (WGS) entry which is preliminary data.</text>
</comment>
<dbReference type="EMBL" id="QJOW01000003">
    <property type="protein sequence ID" value="KAB7515247.1"/>
    <property type="molecule type" value="Genomic_DNA"/>
</dbReference>
<feature type="transmembrane region" description="Helical" evidence="1">
    <location>
        <begin position="12"/>
        <end position="33"/>
    </location>
</feature>
<keyword evidence="1" id="KW-1133">Transmembrane helix</keyword>
<reference evidence="5 6" key="1">
    <citation type="submission" date="2019-10" db="EMBL/GenBank/DDBJ databases">
        <title>Unraveling microbial dark matter from salterns through culturing: the case of the genus Halosegnis.</title>
        <authorList>
            <person name="Duran-Viseras A."/>
            <person name="Andrei A.-S."/>
            <person name="Vera-Gargallo B."/>
            <person name="Ghai R."/>
            <person name="Sanchez-Porro C."/>
            <person name="Ventosa A."/>
        </authorList>
    </citation>
    <scope>NUCLEOTIDE SEQUENCE [LARGE SCALE GENOMIC DNA]</scope>
    <source>
        <strain evidence="2 6">F17-44</strain>
        <strain evidence="3 7">F18-79</strain>
        <strain evidence="4 5">F19-13</strain>
    </source>
</reference>
<evidence type="ECO:0000313" key="3">
    <source>
        <dbReference type="EMBL" id="KAB7516301.1"/>
    </source>
</evidence>
<dbReference type="Pfam" id="PF24432">
    <property type="entry name" value="DUF7555"/>
    <property type="match status" value="1"/>
</dbReference>
<keyword evidence="1" id="KW-0812">Transmembrane</keyword>
<proteinExistence type="predicted"/>
<gene>
    <name evidence="3" type="ORF">DM867_04000</name>
    <name evidence="2" type="ORF">DMP03_08380</name>
    <name evidence="4" type="ORF">DP108_09120</name>
</gene>
<evidence type="ECO:0000313" key="6">
    <source>
        <dbReference type="Proteomes" id="UP000326302"/>
    </source>
</evidence>
<evidence type="ECO:0000313" key="7">
    <source>
        <dbReference type="Proteomes" id="UP000326865"/>
    </source>
</evidence>
<dbReference type="OrthoDB" id="330974at2157"/>
<dbReference type="Proteomes" id="UP000326207">
    <property type="component" value="Unassembled WGS sequence"/>
</dbReference>
<dbReference type="AlphaFoldDB" id="A0A5N5UG84"/>
<dbReference type="EMBL" id="QKKZ01000001">
    <property type="protein sequence ID" value="KAB7516301.1"/>
    <property type="molecule type" value="Genomic_DNA"/>
</dbReference>
<evidence type="ECO:0000256" key="1">
    <source>
        <dbReference type="SAM" id="Phobius"/>
    </source>
</evidence>